<dbReference type="Proteomes" id="UP001072952">
    <property type="component" value="Unassembled WGS sequence"/>
</dbReference>
<keyword evidence="3" id="KW-1185">Reference proteome</keyword>
<evidence type="ECO:0000256" key="1">
    <source>
        <dbReference type="SAM" id="Phobius"/>
    </source>
</evidence>
<dbReference type="EMBL" id="JANSLD010000061">
    <property type="protein sequence ID" value="MCY1584348.1"/>
    <property type="molecule type" value="Genomic_DNA"/>
</dbReference>
<dbReference type="RefSeq" id="WP_124224781.1">
    <property type="nucleotide sequence ID" value="NZ_JANSKN010000046.1"/>
</dbReference>
<organism evidence="2 3">
    <name type="scientific">Staphylococcus pettenkoferi</name>
    <dbReference type="NCBI Taxonomy" id="170573"/>
    <lineage>
        <taxon>Bacteria</taxon>
        <taxon>Bacillati</taxon>
        <taxon>Bacillota</taxon>
        <taxon>Bacilli</taxon>
        <taxon>Bacillales</taxon>
        <taxon>Staphylococcaceae</taxon>
        <taxon>Staphylococcus</taxon>
    </lineage>
</organism>
<gene>
    <name evidence="2" type="ORF">NW133_12695</name>
</gene>
<evidence type="ECO:0008006" key="4">
    <source>
        <dbReference type="Google" id="ProtNLM"/>
    </source>
</evidence>
<name>A0ABT4BNV9_9STAP</name>
<feature type="transmembrane region" description="Helical" evidence="1">
    <location>
        <begin position="113"/>
        <end position="130"/>
    </location>
</feature>
<keyword evidence="1" id="KW-0812">Transmembrane</keyword>
<reference evidence="2" key="2">
    <citation type="submission" date="2022-08" db="EMBL/GenBank/DDBJ databases">
        <authorList>
            <person name="Magnan C."/>
        </authorList>
    </citation>
    <scope>NUCLEOTIDE SEQUENCE</scope>
    <source>
        <strain evidence="2">NSP012P</strain>
    </source>
</reference>
<evidence type="ECO:0000313" key="2">
    <source>
        <dbReference type="EMBL" id="MCY1584348.1"/>
    </source>
</evidence>
<feature type="transmembrane region" description="Helical" evidence="1">
    <location>
        <begin position="12"/>
        <end position="34"/>
    </location>
</feature>
<reference evidence="2" key="1">
    <citation type="journal article" date="2022" name="Int. J. Mol. Sci.">
        <title>Phenotypic and Genotypic Virulence Characterisation of Staphylococcus pettenkoferi Strains Isolated from Human Bloodstream and Diabetic Foot Infections.</title>
        <authorList>
            <person name="Magnan C."/>
            <person name="Ahmad-Mansour N."/>
            <person name="Pouget C."/>
            <person name="Morsli M."/>
            <person name="Huc-Brandt S."/>
            <person name="Pantel A."/>
            <person name="Dunyach-Remy C."/>
            <person name="Sotto A."/>
            <person name="Molle V."/>
            <person name="Lavigne J.-P."/>
        </authorList>
    </citation>
    <scope>NUCLEOTIDE SEQUENCE</scope>
    <source>
        <strain evidence="2">NSP012P</strain>
    </source>
</reference>
<accession>A0ABT4BNV9</accession>
<keyword evidence="1" id="KW-1133">Transmembrane helix</keyword>
<feature type="transmembrane region" description="Helical" evidence="1">
    <location>
        <begin position="46"/>
        <end position="72"/>
    </location>
</feature>
<proteinExistence type="predicted"/>
<keyword evidence="1" id="KW-0472">Membrane</keyword>
<sequence length="148" mass="16749">MKKETIGKLTLGFCFIIIGYFSMIHLLEIIPIIWEVLYEKFKGTNFMIPVLAYVSSSAVVYCFTGVVTLLFIDTNSEIGATIIKIMLTSVTVYAIFIGPLIMLSVMIVMNIPIQQIAIVFTILSFIGISWKKFKSLIIKIYSKLNNYI</sequence>
<comment type="caution">
    <text evidence="2">The sequence shown here is derived from an EMBL/GenBank/DDBJ whole genome shotgun (WGS) entry which is preliminary data.</text>
</comment>
<protein>
    <recommendedName>
        <fullName evidence="4">DUF3021 domain-containing protein</fullName>
    </recommendedName>
</protein>
<evidence type="ECO:0000313" key="3">
    <source>
        <dbReference type="Proteomes" id="UP001072952"/>
    </source>
</evidence>
<feature type="transmembrane region" description="Helical" evidence="1">
    <location>
        <begin position="84"/>
        <end position="107"/>
    </location>
</feature>